<protein>
    <submittedName>
        <fullName evidence="1">Uncharacterized protein</fullName>
    </submittedName>
</protein>
<dbReference type="Proteomes" id="UP001367508">
    <property type="component" value="Unassembled WGS sequence"/>
</dbReference>
<proteinExistence type="predicted"/>
<accession>A0AAN9QLZ9</accession>
<dbReference type="EMBL" id="JAYMYQ010000004">
    <property type="protein sequence ID" value="KAK7339336.1"/>
    <property type="molecule type" value="Genomic_DNA"/>
</dbReference>
<evidence type="ECO:0000313" key="2">
    <source>
        <dbReference type="Proteomes" id="UP001367508"/>
    </source>
</evidence>
<comment type="caution">
    <text evidence="1">The sequence shown here is derived from an EMBL/GenBank/DDBJ whole genome shotgun (WGS) entry which is preliminary data.</text>
</comment>
<organism evidence="1 2">
    <name type="scientific">Canavalia gladiata</name>
    <name type="common">Sword bean</name>
    <name type="synonym">Dolichos gladiatus</name>
    <dbReference type="NCBI Taxonomy" id="3824"/>
    <lineage>
        <taxon>Eukaryota</taxon>
        <taxon>Viridiplantae</taxon>
        <taxon>Streptophyta</taxon>
        <taxon>Embryophyta</taxon>
        <taxon>Tracheophyta</taxon>
        <taxon>Spermatophyta</taxon>
        <taxon>Magnoliopsida</taxon>
        <taxon>eudicotyledons</taxon>
        <taxon>Gunneridae</taxon>
        <taxon>Pentapetalae</taxon>
        <taxon>rosids</taxon>
        <taxon>fabids</taxon>
        <taxon>Fabales</taxon>
        <taxon>Fabaceae</taxon>
        <taxon>Papilionoideae</taxon>
        <taxon>50 kb inversion clade</taxon>
        <taxon>NPAAA clade</taxon>
        <taxon>indigoferoid/millettioid clade</taxon>
        <taxon>Phaseoleae</taxon>
        <taxon>Canavalia</taxon>
    </lineage>
</organism>
<gene>
    <name evidence="1" type="ORF">VNO77_19997</name>
</gene>
<evidence type="ECO:0000313" key="1">
    <source>
        <dbReference type="EMBL" id="KAK7339336.1"/>
    </source>
</evidence>
<name>A0AAN9QLZ9_CANGL</name>
<keyword evidence="2" id="KW-1185">Reference proteome</keyword>
<dbReference type="AlphaFoldDB" id="A0AAN9QLZ9"/>
<reference evidence="1 2" key="1">
    <citation type="submission" date="2024-01" db="EMBL/GenBank/DDBJ databases">
        <title>The genomes of 5 underutilized Papilionoideae crops provide insights into root nodulation and disease resistanc.</title>
        <authorList>
            <person name="Jiang F."/>
        </authorList>
    </citation>
    <scope>NUCLEOTIDE SEQUENCE [LARGE SCALE GENOMIC DNA]</scope>
    <source>
        <strain evidence="1">LVBAO_FW01</strain>
        <tissue evidence="1">Leaves</tissue>
    </source>
</reference>
<sequence length="106" mass="12045">MWATSSAIGPHPSLSCNFVPSCIYEEFIFDCFYRKRVMGDSNLGSYGLWADAQRAWVSLFFWVRLEMVTLLAPLTCQGNYVHEYSAFVATVTTLLLGEILRLYICA</sequence>